<feature type="repeat" description="WD" evidence="9">
    <location>
        <begin position="651"/>
        <end position="683"/>
    </location>
</feature>
<evidence type="ECO:0000259" key="12">
    <source>
        <dbReference type="Pfam" id="PF08232"/>
    </source>
</evidence>
<dbReference type="PANTHER" id="PTHR15653">
    <property type="entry name" value="STRIATIN"/>
    <property type="match status" value="1"/>
</dbReference>
<proteinExistence type="inferred from homology"/>
<dbReference type="EMBL" id="CAXLJL010000056">
    <property type="protein sequence ID" value="CAL5129913.1"/>
    <property type="molecule type" value="Genomic_DNA"/>
</dbReference>
<dbReference type="SMART" id="SM00320">
    <property type="entry name" value="WD40"/>
    <property type="match status" value="6"/>
</dbReference>
<dbReference type="InterPro" id="IPR001680">
    <property type="entry name" value="WD40_rpt"/>
</dbReference>
<comment type="similarity">
    <text evidence="2">Belongs to the WD repeat striatin family.</text>
</comment>
<dbReference type="Pfam" id="PF08232">
    <property type="entry name" value="Striatin"/>
    <property type="match status" value="1"/>
</dbReference>
<evidence type="ECO:0000256" key="6">
    <source>
        <dbReference type="ARBA" id="ARBA00022737"/>
    </source>
</evidence>
<evidence type="ECO:0000256" key="10">
    <source>
        <dbReference type="SAM" id="Coils"/>
    </source>
</evidence>
<keyword evidence="3" id="KW-0963">Cytoplasm</keyword>
<feature type="coiled-coil region" evidence="10">
    <location>
        <begin position="52"/>
        <end position="79"/>
    </location>
</feature>
<comment type="caution">
    <text evidence="13">The sequence shown here is derived from an EMBL/GenBank/DDBJ whole genome shotgun (WGS) entry which is preliminary data.</text>
</comment>
<feature type="region of interest" description="Disordered" evidence="11">
    <location>
        <begin position="229"/>
        <end position="300"/>
    </location>
</feature>
<dbReference type="GO" id="GO:0005516">
    <property type="term" value="F:calmodulin binding"/>
    <property type="evidence" value="ECO:0007669"/>
    <property type="project" value="UniProtKB-KW"/>
</dbReference>
<protein>
    <recommendedName>
        <fullName evidence="12">Striatin N-terminal domain-containing protein</fullName>
    </recommendedName>
</protein>
<reference evidence="13" key="1">
    <citation type="submission" date="2024-06" db="EMBL/GenBank/DDBJ databases">
        <authorList>
            <person name="Liu X."/>
            <person name="Lenzi L."/>
            <person name="Haldenby T S."/>
            <person name="Uol C."/>
        </authorList>
    </citation>
    <scope>NUCLEOTIDE SEQUENCE</scope>
</reference>
<dbReference type="Gene3D" id="1.20.5.300">
    <property type="match status" value="1"/>
</dbReference>
<dbReference type="PROSITE" id="PS50294">
    <property type="entry name" value="WD_REPEATS_REGION"/>
    <property type="match status" value="2"/>
</dbReference>
<feature type="region of interest" description="Disordered" evidence="11">
    <location>
        <begin position="110"/>
        <end position="137"/>
    </location>
</feature>
<dbReference type="PROSITE" id="PS50082">
    <property type="entry name" value="WD_REPEATS_2"/>
    <property type="match status" value="3"/>
</dbReference>
<feature type="region of interest" description="Disordered" evidence="11">
    <location>
        <begin position="312"/>
        <end position="335"/>
    </location>
</feature>
<feature type="region of interest" description="Disordered" evidence="11">
    <location>
        <begin position="392"/>
        <end position="448"/>
    </location>
</feature>
<organism evidence="13 14">
    <name type="scientific">Calicophoron daubneyi</name>
    <name type="common">Rumen fluke</name>
    <name type="synonym">Paramphistomum daubneyi</name>
    <dbReference type="NCBI Taxonomy" id="300641"/>
    <lineage>
        <taxon>Eukaryota</taxon>
        <taxon>Metazoa</taxon>
        <taxon>Spiralia</taxon>
        <taxon>Lophotrochozoa</taxon>
        <taxon>Platyhelminthes</taxon>
        <taxon>Trematoda</taxon>
        <taxon>Digenea</taxon>
        <taxon>Plagiorchiida</taxon>
        <taxon>Pronocephalata</taxon>
        <taxon>Paramphistomoidea</taxon>
        <taxon>Paramphistomidae</taxon>
        <taxon>Calicophoron</taxon>
    </lineage>
</organism>
<keyword evidence="8 10" id="KW-0175">Coiled coil</keyword>
<feature type="domain" description="Striatin N-terminal" evidence="12">
    <location>
        <begin position="33"/>
        <end position="187"/>
    </location>
</feature>
<accession>A0AAV2T3P4</accession>
<evidence type="ECO:0000256" key="11">
    <source>
        <dbReference type="SAM" id="MobiDB-lite"/>
    </source>
</evidence>
<comment type="subcellular location">
    <subcellularLocation>
        <location evidence="1">Cytoplasm</location>
    </subcellularLocation>
</comment>
<sequence>MDEYSHPGINSYERACGANAGATESKDVAPQYTLQGVLHFLQTEWACLEMQRSDWETDRAELRARIAFLEGERRGQENLKQDLVRRIKMLEYALKQERVKFHQFKASVAASASSGSSKTEPKSGSEESTDTRLQTVKADADVRNKPLEPGEKLAKCTEQALESNAKWRESRLRLKRFLQELGCTDAVVNARQARVLQLLMSAPGWRGALDQSDAALDANIKQQLKLSGVWPGGRSDAQDASGASVPDEQVQSALADMEEAVRQSPSSVSGRAAASNESGDESAEPDTTGQSLGGADTFDSADTTWVNRFRRSGGAHTAGDQDKQKESGQPCMGIGDEMNVKDAVSSFISGLKEGGSPGDMKRFGHKSNADKSVFELIQTFYDKPDADITDASRVAPSTSLPGSGQQSATGLASSAAAWPSERSDASFQQAGERFSAADSAHEDRLKETNPSEGLVLGDLANLTVANEMENAADVDACDSNSPLRPTDVGAAVGVSEGDTDAARATETTVAGHRPWAPRYTLRGHFDGIRSVAFHSTEPALFTAGEDGCVMLWNLSKGGPSGTGSGKGGSRASGTCPMDELEPVHNYCGHDGAVLSLATPPENMTPELADAVYSGGLDGTIRGWKIPAACSTSGVIDLYAPQDPDAVTDRVRRGSPAAVWALAMHPSNPLLLAAHADNAIEFWSTAEPIDASTSFAVPTRTVHLDRLFKPDPSDTDPLGRATCVHYLVNRPDSTVASQCLVGTSTGWLFLLDVETGQIVSQCAPAPKATEGSVSANVPSTFPTDWSSRALYALASHQTLSLVIGAHEDSCIRFYDIGRMSAECCMVGNAPFVDGMVAHMDAITSLAVDPNGLYLFTGGHDASVRVWDLETRACVQEMTNHRVKNAEAVHAVALHPQLPLAASAGADAICKVYVTAT</sequence>
<keyword evidence="4" id="KW-0597">Phosphoprotein</keyword>
<evidence type="ECO:0000313" key="14">
    <source>
        <dbReference type="Proteomes" id="UP001497525"/>
    </source>
</evidence>
<dbReference type="InterPro" id="IPR019775">
    <property type="entry name" value="WD40_repeat_CS"/>
</dbReference>
<feature type="repeat" description="WD" evidence="9">
    <location>
        <begin position="521"/>
        <end position="562"/>
    </location>
</feature>
<evidence type="ECO:0000256" key="9">
    <source>
        <dbReference type="PROSITE-ProRule" id="PRU00221"/>
    </source>
</evidence>
<dbReference type="InterPro" id="IPR051488">
    <property type="entry name" value="WD_repeat_striatin"/>
</dbReference>
<feature type="repeat" description="WD" evidence="9">
    <location>
        <begin position="834"/>
        <end position="875"/>
    </location>
</feature>
<dbReference type="AlphaFoldDB" id="A0AAV2T3P4"/>
<dbReference type="InterPro" id="IPR013258">
    <property type="entry name" value="Striatin_N"/>
</dbReference>
<dbReference type="Gene3D" id="2.130.10.10">
    <property type="entry name" value="YVTN repeat-like/Quinoprotein amine dehydrogenase"/>
    <property type="match status" value="2"/>
</dbReference>
<evidence type="ECO:0000256" key="2">
    <source>
        <dbReference type="ARBA" id="ARBA00009616"/>
    </source>
</evidence>
<dbReference type="Proteomes" id="UP001497525">
    <property type="component" value="Unassembled WGS sequence"/>
</dbReference>
<evidence type="ECO:0000256" key="8">
    <source>
        <dbReference type="ARBA" id="ARBA00023054"/>
    </source>
</evidence>
<evidence type="ECO:0000256" key="3">
    <source>
        <dbReference type="ARBA" id="ARBA00022490"/>
    </source>
</evidence>
<keyword evidence="5 9" id="KW-0853">WD repeat</keyword>
<dbReference type="Pfam" id="PF00400">
    <property type="entry name" value="WD40"/>
    <property type="match status" value="4"/>
</dbReference>
<dbReference type="InterPro" id="IPR036322">
    <property type="entry name" value="WD40_repeat_dom_sf"/>
</dbReference>
<evidence type="ECO:0000256" key="4">
    <source>
        <dbReference type="ARBA" id="ARBA00022553"/>
    </source>
</evidence>
<dbReference type="SUPFAM" id="SSF50978">
    <property type="entry name" value="WD40 repeat-like"/>
    <property type="match status" value="1"/>
</dbReference>
<feature type="compositionally biased region" description="Polar residues" evidence="11">
    <location>
        <begin position="395"/>
        <end position="412"/>
    </location>
</feature>
<dbReference type="PANTHER" id="PTHR15653:SF0">
    <property type="entry name" value="CONNECTOR OF KINASE TO AP-1, ISOFORM E"/>
    <property type="match status" value="1"/>
</dbReference>
<dbReference type="PROSITE" id="PS00678">
    <property type="entry name" value="WD_REPEATS_1"/>
    <property type="match status" value="2"/>
</dbReference>
<gene>
    <name evidence="13" type="ORF">CDAUBV1_LOCUS1370</name>
</gene>
<dbReference type="GO" id="GO:0005737">
    <property type="term" value="C:cytoplasm"/>
    <property type="evidence" value="ECO:0007669"/>
    <property type="project" value="UniProtKB-SubCell"/>
</dbReference>
<dbReference type="FunFam" id="1.20.5.300:FF:000001">
    <property type="entry name" value="striatin isoform X1"/>
    <property type="match status" value="1"/>
</dbReference>
<keyword evidence="6" id="KW-0677">Repeat</keyword>
<dbReference type="InterPro" id="IPR015943">
    <property type="entry name" value="WD40/YVTN_repeat-like_dom_sf"/>
</dbReference>
<name>A0AAV2T3P4_CALDB</name>
<evidence type="ECO:0000256" key="1">
    <source>
        <dbReference type="ARBA" id="ARBA00004496"/>
    </source>
</evidence>
<evidence type="ECO:0000256" key="7">
    <source>
        <dbReference type="ARBA" id="ARBA00022860"/>
    </source>
</evidence>
<feature type="compositionally biased region" description="Basic and acidic residues" evidence="11">
    <location>
        <begin position="439"/>
        <end position="448"/>
    </location>
</feature>
<evidence type="ECO:0000313" key="13">
    <source>
        <dbReference type="EMBL" id="CAL5129913.1"/>
    </source>
</evidence>
<keyword evidence="7" id="KW-0112">Calmodulin-binding</keyword>
<evidence type="ECO:0000256" key="5">
    <source>
        <dbReference type="ARBA" id="ARBA00022574"/>
    </source>
</evidence>